<dbReference type="Proteomes" id="UP000676336">
    <property type="component" value="Unassembled WGS sequence"/>
</dbReference>
<proteinExistence type="predicted"/>
<evidence type="ECO:0000313" key="1">
    <source>
        <dbReference type="EMBL" id="CAF4486392.1"/>
    </source>
</evidence>
<gene>
    <name evidence="1" type="ORF">SMN809_LOCUS34264</name>
</gene>
<dbReference type="EMBL" id="CAJOBI010078112">
    <property type="protein sequence ID" value="CAF4486392.1"/>
    <property type="molecule type" value="Genomic_DNA"/>
</dbReference>
<comment type="caution">
    <text evidence="1">The sequence shown here is derived from an EMBL/GenBank/DDBJ whole genome shotgun (WGS) entry which is preliminary data.</text>
</comment>
<feature type="non-terminal residue" evidence="1">
    <location>
        <position position="1"/>
    </location>
</feature>
<organism evidence="1 2">
    <name type="scientific">Rotaria magnacalcarata</name>
    <dbReference type="NCBI Taxonomy" id="392030"/>
    <lineage>
        <taxon>Eukaryota</taxon>
        <taxon>Metazoa</taxon>
        <taxon>Spiralia</taxon>
        <taxon>Gnathifera</taxon>
        <taxon>Rotifera</taxon>
        <taxon>Eurotatoria</taxon>
        <taxon>Bdelloidea</taxon>
        <taxon>Philodinida</taxon>
        <taxon>Philodinidae</taxon>
        <taxon>Rotaria</taxon>
    </lineage>
</organism>
<sequence length="90" mass="10841">HNHVYLQIQTSRTPSRRNCCDFRWYFNRRPLVPTQECLSTISKNCLPKNETSYAVRYRSLTQRTNITKQSQVRSMRLYYPSQQNNNIVIK</sequence>
<protein>
    <submittedName>
        <fullName evidence="1">Uncharacterized protein</fullName>
    </submittedName>
</protein>
<evidence type="ECO:0000313" key="2">
    <source>
        <dbReference type="Proteomes" id="UP000676336"/>
    </source>
</evidence>
<accession>A0A8S2X9K4</accession>
<reference evidence="1" key="1">
    <citation type="submission" date="2021-02" db="EMBL/GenBank/DDBJ databases">
        <authorList>
            <person name="Nowell W R."/>
        </authorList>
    </citation>
    <scope>NUCLEOTIDE SEQUENCE</scope>
</reference>
<name>A0A8S2X9K4_9BILA</name>
<dbReference type="AlphaFoldDB" id="A0A8S2X9K4"/>